<evidence type="ECO:0000313" key="3">
    <source>
        <dbReference type="Proteomes" id="UP000639338"/>
    </source>
</evidence>
<keyword evidence="3" id="KW-1185">Reference proteome</keyword>
<evidence type="ECO:0000256" key="1">
    <source>
        <dbReference type="SAM" id="MobiDB-lite"/>
    </source>
</evidence>
<proteinExistence type="predicted"/>
<accession>A0A835CLC1</accession>
<dbReference type="Proteomes" id="UP000639338">
    <property type="component" value="Unassembled WGS sequence"/>
</dbReference>
<gene>
    <name evidence="2" type="ORF">HCN44_011040</name>
</gene>
<dbReference type="AlphaFoldDB" id="A0A835CLC1"/>
<feature type="compositionally biased region" description="Basic and acidic residues" evidence="1">
    <location>
        <begin position="123"/>
        <end position="139"/>
    </location>
</feature>
<feature type="region of interest" description="Disordered" evidence="1">
    <location>
        <begin position="1"/>
        <end position="27"/>
    </location>
</feature>
<dbReference type="EMBL" id="JACMRX010000010">
    <property type="protein sequence ID" value="KAF7987184.1"/>
    <property type="molecule type" value="Genomic_DNA"/>
</dbReference>
<feature type="region of interest" description="Disordered" evidence="1">
    <location>
        <begin position="58"/>
        <end position="139"/>
    </location>
</feature>
<name>A0A835CLC1_APHGI</name>
<organism evidence="2 3">
    <name type="scientific">Aphidius gifuensis</name>
    <name type="common">Parasitoid wasp</name>
    <dbReference type="NCBI Taxonomy" id="684658"/>
    <lineage>
        <taxon>Eukaryota</taxon>
        <taxon>Metazoa</taxon>
        <taxon>Ecdysozoa</taxon>
        <taxon>Arthropoda</taxon>
        <taxon>Hexapoda</taxon>
        <taxon>Insecta</taxon>
        <taxon>Pterygota</taxon>
        <taxon>Neoptera</taxon>
        <taxon>Endopterygota</taxon>
        <taxon>Hymenoptera</taxon>
        <taxon>Apocrita</taxon>
        <taxon>Ichneumonoidea</taxon>
        <taxon>Braconidae</taxon>
        <taxon>Aphidiinae</taxon>
        <taxon>Aphidius</taxon>
    </lineage>
</organism>
<protein>
    <submittedName>
        <fullName evidence="2">Uncharacterized protein</fullName>
    </submittedName>
</protein>
<sequence>MNKQERTKRKDTNDHPESLKKINATVPPTSELLAKLKQDNIIKIKFIKPSSRTIRSGTPAVEKIVTPTDKQIVTPADKQIVTSADEEEETPAPNISSDSNSDDDDGEKSTHDSDIEEIDSSDDESHLDKSNCDTVVEKH</sequence>
<feature type="compositionally biased region" description="Basic and acidic residues" evidence="1">
    <location>
        <begin position="1"/>
        <end position="20"/>
    </location>
</feature>
<comment type="caution">
    <text evidence="2">The sequence shown here is derived from an EMBL/GenBank/DDBJ whole genome shotgun (WGS) entry which is preliminary data.</text>
</comment>
<evidence type="ECO:0000313" key="2">
    <source>
        <dbReference type="EMBL" id="KAF7987184.1"/>
    </source>
</evidence>
<reference evidence="2 3" key="1">
    <citation type="submission" date="2020-08" db="EMBL/GenBank/DDBJ databases">
        <title>Aphidius gifuensis genome sequencing and assembly.</title>
        <authorList>
            <person name="Du Z."/>
        </authorList>
    </citation>
    <scope>NUCLEOTIDE SEQUENCE [LARGE SCALE GENOMIC DNA]</scope>
    <source>
        <strain evidence="2">YNYX2018</strain>
        <tissue evidence="2">Adults</tissue>
    </source>
</reference>